<accession>A0A518GSV3</accession>
<dbReference type="KEGG" id="peh:Spb1_36170"/>
<organism evidence="1 2">
    <name type="scientific">Planctopirus ephydatiae</name>
    <dbReference type="NCBI Taxonomy" id="2528019"/>
    <lineage>
        <taxon>Bacteria</taxon>
        <taxon>Pseudomonadati</taxon>
        <taxon>Planctomycetota</taxon>
        <taxon>Planctomycetia</taxon>
        <taxon>Planctomycetales</taxon>
        <taxon>Planctomycetaceae</taxon>
        <taxon>Planctopirus</taxon>
    </lineage>
</organism>
<name>A0A518GSV3_9PLAN</name>
<sequence>MIYPASGLWPRYLFEGIGAFLYSGPRKTIKFEVLTF</sequence>
<evidence type="ECO:0000313" key="1">
    <source>
        <dbReference type="EMBL" id="QDV31672.1"/>
    </source>
</evidence>
<dbReference type="Proteomes" id="UP000315349">
    <property type="component" value="Chromosome"/>
</dbReference>
<protein>
    <submittedName>
        <fullName evidence="1">Uncharacterized protein</fullName>
    </submittedName>
</protein>
<keyword evidence="2" id="KW-1185">Reference proteome</keyword>
<gene>
    <name evidence="1" type="ORF">Spb1_36170</name>
</gene>
<reference evidence="1 2" key="1">
    <citation type="submission" date="2019-02" db="EMBL/GenBank/DDBJ databases">
        <title>Deep-cultivation of Planctomycetes and their phenomic and genomic characterization uncovers novel biology.</title>
        <authorList>
            <person name="Wiegand S."/>
            <person name="Jogler M."/>
            <person name="Boedeker C."/>
            <person name="Pinto D."/>
            <person name="Vollmers J."/>
            <person name="Rivas-Marin E."/>
            <person name="Kohn T."/>
            <person name="Peeters S.H."/>
            <person name="Heuer A."/>
            <person name="Rast P."/>
            <person name="Oberbeckmann S."/>
            <person name="Bunk B."/>
            <person name="Jeske O."/>
            <person name="Meyerdierks A."/>
            <person name="Storesund J.E."/>
            <person name="Kallscheuer N."/>
            <person name="Luecker S."/>
            <person name="Lage O.M."/>
            <person name="Pohl T."/>
            <person name="Merkel B.J."/>
            <person name="Hornburger P."/>
            <person name="Mueller R.-W."/>
            <person name="Bruemmer F."/>
            <person name="Labrenz M."/>
            <person name="Spormann A.M."/>
            <person name="Op den Camp H."/>
            <person name="Overmann J."/>
            <person name="Amann R."/>
            <person name="Jetten M.S.M."/>
            <person name="Mascher T."/>
            <person name="Medema M.H."/>
            <person name="Devos D.P."/>
            <person name="Kaster A.-K."/>
            <person name="Ovreas L."/>
            <person name="Rohde M."/>
            <person name="Galperin M.Y."/>
            <person name="Jogler C."/>
        </authorList>
    </citation>
    <scope>NUCLEOTIDE SEQUENCE [LARGE SCALE GENOMIC DNA]</scope>
    <source>
        <strain evidence="1 2">Spb1</strain>
    </source>
</reference>
<evidence type="ECO:0000313" key="2">
    <source>
        <dbReference type="Proteomes" id="UP000315349"/>
    </source>
</evidence>
<proteinExistence type="predicted"/>
<dbReference type="AlphaFoldDB" id="A0A518GSV3"/>
<dbReference type="EMBL" id="CP036299">
    <property type="protein sequence ID" value="QDV31672.1"/>
    <property type="molecule type" value="Genomic_DNA"/>
</dbReference>